<dbReference type="InterPro" id="IPR003594">
    <property type="entry name" value="HATPase_dom"/>
</dbReference>
<name>A0ABW3PKY7_9BACL</name>
<keyword evidence="5 9" id="KW-0418">Kinase</keyword>
<dbReference type="Proteomes" id="UP001597169">
    <property type="component" value="Unassembled WGS sequence"/>
</dbReference>
<evidence type="ECO:0000256" key="6">
    <source>
        <dbReference type="ARBA" id="ARBA00023136"/>
    </source>
</evidence>
<dbReference type="SUPFAM" id="SSF158472">
    <property type="entry name" value="HAMP domain-like"/>
    <property type="match status" value="1"/>
</dbReference>
<dbReference type="PANTHER" id="PTHR34220:SF7">
    <property type="entry name" value="SENSOR HISTIDINE KINASE YPDA"/>
    <property type="match status" value="1"/>
</dbReference>
<dbReference type="CDD" id="cd06225">
    <property type="entry name" value="HAMP"/>
    <property type="match status" value="1"/>
</dbReference>
<keyword evidence="6 7" id="KW-0472">Membrane</keyword>
<keyword evidence="10" id="KW-1185">Reference proteome</keyword>
<keyword evidence="7" id="KW-0812">Transmembrane</keyword>
<dbReference type="EMBL" id="JBHTKX010000001">
    <property type="protein sequence ID" value="MFD1127419.1"/>
    <property type="molecule type" value="Genomic_DNA"/>
</dbReference>
<feature type="transmembrane region" description="Helical" evidence="7">
    <location>
        <begin position="12"/>
        <end position="33"/>
    </location>
</feature>
<keyword evidence="2" id="KW-1003">Cell membrane</keyword>
<dbReference type="InterPro" id="IPR050640">
    <property type="entry name" value="Bact_2-comp_sensor_kinase"/>
</dbReference>
<gene>
    <name evidence="9" type="ORF">ACFQ3J_04410</name>
</gene>
<comment type="subcellular location">
    <subcellularLocation>
        <location evidence="1">Cell membrane</location>
        <topology evidence="1">Multi-pass membrane protein</topology>
    </subcellularLocation>
</comment>
<evidence type="ECO:0000256" key="7">
    <source>
        <dbReference type="SAM" id="Phobius"/>
    </source>
</evidence>
<evidence type="ECO:0000259" key="8">
    <source>
        <dbReference type="PROSITE" id="PS50885"/>
    </source>
</evidence>
<evidence type="ECO:0000256" key="5">
    <source>
        <dbReference type="ARBA" id="ARBA00022777"/>
    </source>
</evidence>
<evidence type="ECO:0000256" key="4">
    <source>
        <dbReference type="ARBA" id="ARBA00022679"/>
    </source>
</evidence>
<keyword evidence="7" id="KW-1133">Transmembrane helix</keyword>
<protein>
    <submittedName>
        <fullName evidence="9">Histidine kinase</fullName>
    </submittedName>
</protein>
<feature type="transmembrane region" description="Helical" evidence="7">
    <location>
        <begin position="292"/>
        <end position="311"/>
    </location>
</feature>
<evidence type="ECO:0000313" key="9">
    <source>
        <dbReference type="EMBL" id="MFD1127419.1"/>
    </source>
</evidence>
<dbReference type="SUPFAM" id="SSF55874">
    <property type="entry name" value="ATPase domain of HSP90 chaperone/DNA topoisomerase II/histidine kinase"/>
    <property type="match status" value="1"/>
</dbReference>
<dbReference type="PANTHER" id="PTHR34220">
    <property type="entry name" value="SENSOR HISTIDINE KINASE YPDA"/>
    <property type="match status" value="1"/>
</dbReference>
<dbReference type="PROSITE" id="PS50885">
    <property type="entry name" value="HAMP"/>
    <property type="match status" value="1"/>
</dbReference>
<evidence type="ECO:0000256" key="3">
    <source>
        <dbReference type="ARBA" id="ARBA00022553"/>
    </source>
</evidence>
<reference evidence="10" key="1">
    <citation type="journal article" date="2019" name="Int. J. Syst. Evol. Microbiol.">
        <title>The Global Catalogue of Microorganisms (GCM) 10K type strain sequencing project: providing services to taxonomists for standard genome sequencing and annotation.</title>
        <authorList>
            <consortium name="The Broad Institute Genomics Platform"/>
            <consortium name="The Broad Institute Genome Sequencing Center for Infectious Disease"/>
            <person name="Wu L."/>
            <person name="Ma J."/>
        </authorList>
    </citation>
    <scope>NUCLEOTIDE SEQUENCE [LARGE SCALE GENOMIC DNA]</scope>
    <source>
        <strain evidence="10">CCUG 53519</strain>
    </source>
</reference>
<dbReference type="InterPro" id="IPR010559">
    <property type="entry name" value="Sig_transdc_His_kin_internal"/>
</dbReference>
<evidence type="ECO:0000256" key="1">
    <source>
        <dbReference type="ARBA" id="ARBA00004651"/>
    </source>
</evidence>
<dbReference type="Pfam" id="PF06580">
    <property type="entry name" value="His_kinase"/>
    <property type="match status" value="1"/>
</dbReference>
<dbReference type="Pfam" id="PF02518">
    <property type="entry name" value="HATPase_c"/>
    <property type="match status" value="1"/>
</dbReference>
<proteinExistence type="predicted"/>
<dbReference type="InterPro" id="IPR003660">
    <property type="entry name" value="HAMP_dom"/>
</dbReference>
<dbReference type="Gene3D" id="6.10.340.10">
    <property type="match status" value="1"/>
</dbReference>
<dbReference type="Gene3D" id="3.30.565.10">
    <property type="entry name" value="Histidine kinase-like ATPase, C-terminal domain"/>
    <property type="match status" value="1"/>
</dbReference>
<dbReference type="GO" id="GO:0016301">
    <property type="term" value="F:kinase activity"/>
    <property type="evidence" value="ECO:0007669"/>
    <property type="project" value="UniProtKB-KW"/>
</dbReference>
<keyword evidence="3" id="KW-0597">Phosphoprotein</keyword>
<organism evidence="9 10">
    <name type="scientific">Paenibacillus provencensis</name>
    <dbReference type="NCBI Taxonomy" id="441151"/>
    <lineage>
        <taxon>Bacteria</taxon>
        <taxon>Bacillati</taxon>
        <taxon>Bacillota</taxon>
        <taxon>Bacilli</taxon>
        <taxon>Bacillales</taxon>
        <taxon>Paenibacillaceae</taxon>
        <taxon>Paenibacillus</taxon>
    </lineage>
</organism>
<sequence>MQQMKLRSRSSLRFKFITGFCMIMAPLVLFLYFNNVYAMSVVRDQVSLTNRNYVLKNVEENERILQETNRYLYSLGEQDPDIISLFFLPYGSGDYTIAKQRIVNKFRTDLGFYDLLDGLFLYDTVHEDTLLATQRGYDEKITAITSIMPAAASMSVDVPTHKWEIVQTKGTYHLVKTVRINEQFIAGAWVPINSLNERVHSADWGEGGGAVILSGEGEALSGTVVPEEVVSLASAYQLGKSERDSFYEIVGDSAREGRYLLIDIPAHDEAIHYVVMLPEASIVRNLPVFQQIIRFIPVVAVILLVSVLFFLRQVLFKPMNTLISGMRKVSRGDLNVKLGPSSSPEFTFVTNTFNQMTAEVQQLKIGMYEEQLRVQEAELKQLQMQINPHFYLNSLHIIHSLAALHKHELVQKMAEHLAGYFRFSMQADRSLITIRDELLHIKNYLEIQKLRFPERLQYELTVDSDIEEMQIPPLTIQPFVENSIVHGFRKGRSTLHLNITLYLVPDEQKLRIQIQDNGTGFAEDVLIRLQQGELPPEEATGRSIGIWNVKHRLEKVKGLEPQIQFENSPDGGALVYLTINYVESRVREVNKNVQLAHRG</sequence>
<evidence type="ECO:0000313" key="10">
    <source>
        <dbReference type="Proteomes" id="UP001597169"/>
    </source>
</evidence>
<dbReference type="InterPro" id="IPR036890">
    <property type="entry name" value="HATPase_C_sf"/>
</dbReference>
<dbReference type="SMART" id="SM00304">
    <property type="entry name" value="HAMP"/>
    <property type="match status" value="1"/>
</dbReference>
<dbReference type="Pfam" id="PF00672">
    <property type="entry name" value="HAMP"/>
    <property type="match status" value="1"/>
</dbReference>
<dbReference type="RefSeq" id="WP_251581357.1">
    <property type="nucleotide sequence ID" value="NZ_JBHTKX010000001.1"/>
</dbReference>
<keyword evidence="4" id="KW-0808">Transferase</keyword>
<evidence type="ECO:0000256" key="2">
    <source>
        <dbReference type="ARBA" id="ARBA00022475"/>
    </source>
</evidence>
<feature type="domain" description="HAMP" evidence="8">
    <location>
        <begin position="313"/>
        <end position="365"/>
    </location>
</feature>
<comment type="caution">
    <text evidence="9">The sequence shown here is derived from an EMBL/GenBank/DDBJ whole genome shotgun (WGS) entry which is preliminary data.</text>
</comment>
<accession>A0ABW3PKY7</accession>